<dbReference type="SUPFAM" id="SSF52980">
    <property type="entry name" value="Restriction endonuclease-like"/>
    <property type="match status" value="1"/>
</dbReference>
<keyword evidence="2" id="KW-0067">ATP-binding</keyword>
<protein>
    <submittedName>
        <fullName evidence="2">Inactivated superfamily I helicase</fullName>
    </submittedName>
</protein>
<dbReference type="EMBL" id="LS483487">
    <property type="protein sequence ID" value="SQJ01107.1"/>
    <property type="molecule type" value="Genomic_DNA"/>
</dbReference>
<dbReference type="RefSeq" id="WP_005976923.1">
    <property type="nucleotide sequence ID" value="NZ_CABKNW010000001.1"/>
</dbReference>
<accession>A0AAX2J8W8</accession>
<feature type="domain" description="PD-(D/E)XK endonuclease-like" evidence="1">
    <location>
        <begin position="642"/>
        <end position="883"/>
    </location>
</feature>
<dbReference type="InterPro" id="IPR011335">
    <property type="entry name" value="Restrct_endonuc-II-like"/>
</dbReference>
<name>A0AAX2J8W8_9FUSO</name>
<proteinExistence type="predicted"/>
<keyword evidence="2" id="KW-0347">Helicase</keyword>
<dbReference type="InterPro" id="IPR011604">
    <property type="entry name" value="PDDEXK-like_dom_sf"/>
</dbReference>
<dbReference type="Proteomes" id="UP000249008">
    <property type="component" value="Chromosome 1"/>
</dbReference>
<reference evidence="2 3" key="1">
    <citation type="submission" date="2018-06" db="EMBL/GenBank/DDBJ databases">
        <authorList>
            <consortium name="Pathogen Informatics"/>
            <person name="Doyle S."/>
        </authorList>
    </citation>
    <scope>NUCLEOTIDE SEQUENCE [LARGE SCALE GENOMIC DNA]</scope>
    <source>
        <strain evidence="2 3">NCTC12112</strain>
    </source>
</reference>
<gene>
    <name evidence="2" type="ORF">NCTC12112_01097</name>
</gene>
<dbReference type="Gene3D" id="3.90.320.10">
    <property type="match status" value="1"/>
</dbReference>
<keyword evidence="2" id="KW-0378">Hydrolase</keyword>
<evidence type="ECO:0000313" key="3">
    <source>
        <dbReference type="Proteomes" id="UP000249008"/>
    </source>
</evidence>
<dbReference type="KEGG" id="ful:C4N20_12660"/>
<organism evidence="2 3">
    <name type="scientific">Fusobacterium ulcerans</name>
    <dbReference type="NCBI Taxonomy" id="861"/>
    <lineage>
        <taxon>Bacteria</taxon>
        <taxon>Fusobacteriati</taxon>
        <taxon>Fusobacteriota</taxon>
        <taxon>Fusobacteriia</taxon>
        <taxon>Fusobacteriales</taxon>
        <taxon>Fusobacteriaceae</taxon>
        <taxon>Fusobacterium</taxon>
    </lineage>
</organism>
<evidence type="ECO:0000313" key="2">
    <source>
        <dbReference type="EMBL" id="SQJ01107.1"/>
    </source>
</evidence>
<keyword evidence="2" id="KW-0547">Nucleotide-binding</keyword>
<dbReference type="GeneID" id="78455669"/>
<sequence>MAEKKINFRYIGYGNSFADEYWRKEDKVESNLYLFSDNRMKSVFVKKMKRDIFSKQPEFMTMDEFKERIFISDKIVLKEAKRILAFYKSIPQDIKDELNIKSYYDIIDFANNFFAYYREMNINGIEKIENIHNWQEKYFYYFDRIKESFDMLCQKHSYIPNDWLESMEYFQAKWIQKYKRIIFVDIIEYPEIYKRIINKLLEEKDIEIILQLEKGDFNEEGLKIEKITLPEVSPSKIFVYQSKDELEESMSLIYLFKGEGKSGDIYSPVPENNTYHNVFPRYFGKSQAVTMNDTKLYKFLNIQLNILMNMEEKLGRVFLISAFKDAFNDRVFREYYSLTGDDIAALNNFMREDYKYISSKILDSQESQWLISGNLEFRDKMENIFFDLNSIIELKSVDDIYEYFKKQINLEKFIEEEYGSVFEKFFEIFGIMKSNESMSIHSSFNTYFDGSLGSSLFRLVIQYMKDIVVASNEKVDFKRAIVKNIEAARFARETKSLDKENEKFVKTNFFIDITGDILPGNIGDNLIFTEKQRKDMGMVSREEKREIKKYRFFQAVLSNSNAVIFTKKNEDKGIDVSPFLDELCIKYDLEVRRVPVDLNGSIEAIKNAVSSDEKGYSEFEMELFPKDNEDFKDGKLSMGAYDYSNLKQCRLRFYFQKMNNLEYAVSPEESDISSRFFGILIHKVLEEIVKGMWKEVISKGNFEIDNVYITEVLSRHFSYNRAKIPVHMDNYCSEIMIPIITANIEKFFSYIEAKYQNVKIKRFQGEKGVYETNPFIDGDIQIFLRGVADLVIESEIGNEIIDYKTGGANKEQLDYYSIILYEDEKKAQKYIFNVWKGNIEVHEEIKLTKEGLKEDIIDFLKSSEYSLAEKTGTCSSCEYIKICGRGR</sequence>
<dbReference type="Pfam" id="PF12705">
    <property type="entry name" value="PDDEXK_1"/>
    <property type="match status" value="1"/>
</dbReference>
<dbReference type="InterPro" id="IPR038726">
    <property type="entry name" value="PDDEXK_AddAB-type"/>
</dbReference>
<evidence type="ECO:0000259" key="1">
    <source>
        <dbReference type="Pfam" id="PF12705"/>
    </source>
</evidence>
<dbReference type="AlphaFoldDB" id="A0AAX2J8W8"/>
<dbReference type="GO" id="GO:0004386">
    <property type="term" value="F:helicase activity"/>
    <property type="evidence" value="ECO:0007669"/>
    <property type="project" value="UniProtKB-KW"/>
</dbReference>